<dbReference type="EMBL" id="RWGY01000029">
    <property type="protein sequence ID" value="TVU18930.1"/>
    <property type="molecule type" value="Genomic_DNA"/>
</dbReference>
<dbReference type="Gramene" id="TVU18930">
    <property type="protein sequence ID" value="TVU18930"/>
    <property type="gene ID" value="EJB05_35050"/>
</dbReference>
<name>A0A5J9U729_9POAL</name>
<comment type="caution">
    <text evidence="2">The sequence shown here is derived from an EMBL/GenBank/DDBJ whole genome shotgun (WGS) entry which is preliminary data.</text>
</comment>
<dbReference type="Pfam" id="PF00477">
    <property type="entry name" value="LEA_5"/>
    <property type="match status" value="1"/>
</dbReference>
<reference evidence="2 3" key="1">
    <citation type="journal article" date="2019" name="Sci. Rep.">
        <title>A high-quality genome of Eragrostis curvula grass provides insights into Poaceae evolution and supports new strategies to enhance forage quality.</title>
        <authorList>
            <person name="Carballo J."/>
            <person name="Santos B.A.C.M."/>
            <person name="Zappacosta D."/>
            <person name="Garbus I."/>
            <person name="Selva J.P."/>
            <person name="Gallo C.A."/>
            <person name="Diaz A."/>
            <person name="Albertini E."/>
            <person name="Caccamo M."/>
            <person name="Echenique V."/>
        </authorList>
    </citation>
    <scope>NUCLEOTIDE SEQUENCE [LARGE SCALE GENOMIC DNA]</scope>
    <source>
        <strain evidence="3">cv. Victoria</strain>
        <tissue evidence="2">Leaf</tissue>
    </source>
</reference>
<dbReference type="PANTHER" id="PTHR34671:SF19">
    <property type="entry name" value="EMBRYONIC ABUNDANT PROTEIN 1"/>
    <property type="match status" value="1"/>
</dbReference>
<sequence>MASGQARREELDRKAQEGRDSCSRRHRRQDPRGPGAPRRSKGGQTRSEQLGHEGYSEMGKKGGETRKEQLGEEGYKEMGKKGGLATKEESAREGIDIDESKFTNNA</sequence>
<proteinExistence type="predicted"/>
<feature type="region of interest" description="Disordered" evidence="1">
    <location>
        <begin position="1"/>
        <end position="106"/>
    </location>
</feature>
<dbReference type="InterPro" id="IPR000389">
    <property type="entry name" value="Small_hydrophilic_seed_prot"/>
</dbReference>
<dbReference type="InterPro" id="IPR038956">
    <property type="entry name" value="LEA_5"/>
</dbReference>
<evidence type="ECO:0000256" key="1">
    <source>
        <dbReference type="SAM" id="MobiDB-lite"/>
    </source>
</evidence>
<feature type="non-terminal residue" evidence="2">
    <location>
        <position position="1"/>
    </location>
</feature>
<dbReference type="AlphaFoldDB" id="A0A5J9U729"/>
<protein>
    <submittedName>
        <fullName evidence="2">Uncharacterized protein</fullName>
    </submittedName>
</protein>
<evidence type="ECO:0000313" key="3">
    <source>
        <dbReference type="Proteomes" id="UP000324897"/>
    </source>
</evidence>
<organism evidence="2 3">
    <name type="scientific">Eragrostis curvula</name>
    <name type="common">weeping love grass</name>
    <dbReference type="NCBI Taxonomy" id="38414"/>
    <lineage>
        <taxon>Eukaryota</taxon>
        <taxon>Viridiplantae</taxon>
        <taxon>Streptophyta</taxon>
        <taxon>Embryophyta</taxon>
        <taxon>Tracheophyta</taxon>
        <taxon>Spermatophyta</taxon>
        <taxon>Magnoliopsida</taxon>
        <taxon>Liliopsida</taxon>
        <taxon>Poales</taxon>
        <taxon>Poaceae</taxon>
        <taxon>PACMAD clade</taxon>
        <taxon>Chloridoideae</taxon>
        <taxon>Eragrostideae</taxon>
        <taxon>Eragrostidinae</taxon>
        <taxon>Eragrostis</taxon>
    </lineage>
</organism>
<evidence type="ECO:0000313" key="2">
    <source>
        <dbReference type="EMBL" id="TVU18930.1"/>
    </source>
</evidence>
<dbReference type="GO" id="GO:0005829">
    <property type="term" value="C:cytosol"/>
    <property type="evidence" value="ECO:0007669"/>
    <property type="project" value="TreeGrafter"/>
</dbReference>
<feature type="compositionally biased region" description="Basic and acidic residues" evidence="1">
    <location>
        <begin position="1"/>
        <end position="23"/>
    </location>
</feature>
<dbReference type="PANTHER" id="PTHR34671">
    <property type="entry name" value="EM-LIKE PROTEIN GEA1"/>
    <property type="match status" value="1"/>
</dbReference>
<gene>
    <name evidence="2" type="ORF">EJB05_35050</name>
</gene>
<feature type="compositionally biased region" description="Basic and acidic residues" evidence="1">
    <location>
        <begin position="49"/>
        <end position="106"/>
    </location>
</feature>
<dbReference type="Proteomes" id="UP000324897">
    <property type="component" value="Chromosome 7"/>
</dbReference>
<keyword evidence="3" id="KW-1185">Reference proteome</keyword>
<dbReference type="OrthoDB" id="540492at2759"/>
<dbReference type="GO" id="GO:0009737">
    <property type="term" value="P:response to abscisic acid"/>
    <property type="evidence" value="ECO:0007669"/>
    <property type="project" value="TreeGrafter"/>
</dbReference>
<accession>A0A5J9U729</accession>